<organism evidence="1 2">
    <name type="scientific">Breznakiella homolactica</name>
    <dbReference type="NCBI Taxonomy" id="2798577"/>
    <lineage>
        <taxon>Bacteria</taxon>
        <taxon>Pseudomonadati</taxon>
        <taxon>Spirochaetota</taxon>
        <taxon>Spirochaetia</taxon>
        <taxon>Spirochaetales</taxon>
        <taxon>Breznakiellaceae</taxon>
        <taxon>Breznakiella</taxon>
    </lineage>
</organism>
<evidence type="ECO:0008006" key="3">
    <source>
        <dbReference type="Google" id="ProtNLM"/>
    </source>
</evidence>
<evidence type="ECO:0000313" key="2">
    <source>
        <dbReference type="Proteomes" id="UP000595917"/>
    </source>
</evidence>
<dbReference type="SUPFAM" id="SSF102114">
    <property type="entry name" value="Radical SAM enzymes"/>
    <property type="match status" value="1"/>
</dbReference>
<gene>
    <name evidence="1" type="ORF">JFL75_11610</name>
</gene>
<protein>
    <recommendedName>
        <fullName evidence="3">Radical SAM protein</fullName>
    </recommendedName>
</protein>
<reference evidence="1" key="1">
    <citation type="submission" date="2021-01" db="EMBL/GenBank/DDBJ databases">
        <title>Description of Breznakiella homolactica.</title>
        <authorList>
            <person name="Song Y."/>
            <person name="Brune A."/>
        </authorList>
    </citation>
    <scope>NUCLEOTIDE SEQUENCE</scope>
    <source>
        <strain evidence="1">RmG30</strain>
    </source>
</reference>
<accession>A0A7T8B8P4</accession>
<dbReference type="Gene3D" id="3.20.20.70">
    <property type="entry name" value="Aldolase class I"/>
    <property type="match status" value="1"/>
</dbReference>
<dbReference type="AlphaFoldDB" id="A0A7T8B8P4"/>
<keyword evidence="2" id="KW-1185">Reference proteome</keyword>
<dbReference type="InterPro" id="IPR013785">
    <property type="entry name" value="Aldolase_TIM"/>
</dbReference>
<dbReference type="EMBL" id="CP067089">
    <property type="protein sequence ID" value="QQO07592.1"/>
    <property type="molecule type" value="Genomic_DNA"/>
</dbReference>
<sequence>MTRSLRQIAAYKNGSYFVQLFDDGTKIRLAPDDFFEAAFPESIDLKITNRCTIGCPFCHENAGPSGSHADLIHIPFLETLTPGTELAIGGGAVTGHPDLVRFLETVGEKGVIANITIHEQELLRDRAGS</sequence>
<dbReference type="KEGG" id="bhc:JFL75_11610"/>
<dbReference type="InterPro" id="IPR058240">
    <property type="entry name" value="rSAM_sf"/>
</dbReference>
<dbReference type="Proteomes" id="UP000595917">
    <property type="component" value="Chromosome"/>
</dbReference>
<evidence type="ECO:0000313" key="1">
    <source>
        <dbReference type="EMBL" id="QQO07592.1"/>
    </source>
</evidence>
<dbReference type="RefSeq" id="WP_215624898.1">
    <property type="nucleotide sequence ID" value="NZ_CP067089.2"/>
</dbReference>
<proteinExistence type="predicted"/>
<name>A0A7T8B8P4_9SPIR</name>